<accession>A0AAU3IA60</accession>
<dbReference type="EMBL" id="CP109546">
    <property type="protein sequence ID" value="WTZ13210.1"/>
    <property type="molecule type" value="Genomic_DNA"/>
</dbReference>
<keyword evidence="4" id="KW-0067">ATP-binding</keyword>
<feature type="region of interest" description="Disordered" evidence="7">
    <location>
        <begin position="368"/>
        <end position="410"/>
    </location>
</feature>
<evidence type="ECO:0000256" key="3">
    <source>
        <dbReference type="ARBA" id="ARBA00022741"/>
    </source>
</evidence>
<organism evidence="9">
    <name type="scientific">Streptomyces sp. NBC_01393</name>
    <dbReference type="NCBI Taxonomy" id="2903851"/>
    <lineage>
        <taxon>Bacteria</taxon>
        <taxon>Bacillati</taxon>
        <taxon>Actinomycetota</taxon>
        <taxon>Actinomycetes</taxon>
        <taxon>Kitasatosporales</taxon>
        <taxon>Streptomycetaceae</taxon>
        <taxon>Streptomyces</taxon>
    </lineage>
</organism>
<dbReference type="InterPro" id="IPR049428">
    <property type="entry name" value="RecA-like_N"/>
</dbReference>
<dbReference type="GO" id="GO:0006281">
    <property type="term" value="P:DNA repair"/>
    <property type="evidence" value="ECO:0007669"/>
    <property type="project" value="InterPro"/>
</dbReference>
<gene>
    <name evidence="9" type="ORF">OG699_37760</name>
</gene>
<feature type="domain" description="RecA family profile 2" evidence="8">
    <location>
        <begin position="210"/>
        <end position="290"/>
    </location>
</feature>
<evidence type="ECO:0000256" key="1">
    <source>
        <dbReference type="ARBA" id="ARBA00009391"/>
    </source>
</evidence>
<dbReference type="PROSITE" id="PS50163">
    <property type="entry name" value="RECA_3"/>
    <property type="match status" value="1"/>
</dbReference>
<dbReference type="GO" id="GO:0008094">
    <property type="term" value="F:ATP-dependent activity, acting on DNA"/>
    <property type="evidence" value="ECO:0007669"/>
    <property type="project" value="InterPro"/>
</dbReference>
<dbReference type="InterPro" id="IPR013765">
    <property type="entry name" value="DNA_recomb/repair_RecA"/>
</dbReference>
<dbReference type="GO" id="GO:0005524">
    <property type="term" value="F:ATP binding"/>
    <property type="evidence" value="ECO:0007669"/>
    <property type="project" value="UniProtKB-KW"/>
</dbReference>
<dbReference type="InterPro" id="IPR020587">
    <property type="entry name" value="RecA_monomer-monomer_interface"/>
</dbReference>
<dbReference type="Pfam" id="PF00154">
    <property type="entry name" value="RecA_N"/>
    <property type="match status" value="1"/>
</dbReference>
<reference evidence="9" key="1">
    <citation type="submission" date="2022-10" db="EMBL/GenBank/DDBJ databases">
        <title>The complete genomes of actinobacterial strains from the NBC collection.</title>
        <authorList>
            <person name="Joergensen T.S."/>
            <person name="Alvarez Arevalo M."/>
            <person name="Sterndorff E.B."/>
            <person name="Faurdal D."/>
            <person name="Vuksanovic O."/>
            <person name="Mourched A.-S."/>
            <person name="Charusanti P."/>
            <person name="Shaw S."/>
            <person name="Blin K."/>
            <person name="Weber T."/>
        </authorList>
    </citation>
    <scope>NUCLEOTIDE SEQUENCE</scope>
    <source>
        <strain evidence="9">NBC_01393</strain>
    </source>
</reference>
<evidence type="ECO:0000256" key="4">
    <source>
        <dbReference type="ARBA" id="ARBA00022840"/>
    </source>
</evidence>
<dbReference type="PANTHER" id="PTHR45900">
    <property type="entry name" value="RECA"/>
    <property type="match status" value="1"/>
</dbReference>
<dbReference type="AlphaFoldDB" id="A0AAU3IA60"/>
<dbReference type="GO" id="GO:0003697">
    <property type="term" value="F:single-stranded DNA binding"/>
    <property type="evidence" value="ECO:0007669"/>
    <property type="project" value="InterPro"/>
</dbReference>
<evidence type="ECO:0000256" key="6">
    <source>
        <dbReference type="ARBA" id="ARBA00033319"/>
    </source>
</evidence>
<sequence>MPLNTCAGGPNKEALALLAKINKEHPGAVCFASEMRVAERFTSGSLSLDIALGGGWPGNQWVEVIGRESHGKTAIVYKTVAANQKKDPNFTCLWIAAEHYDVDQATALGVDNDRVLVVPTQAMEFAYQTMLDFAASRSVDMIVLDSYPALIADEESEKDMDEATMALGARLTGKFFRKSGAATKRSMTDTTDRPLLGIVINQYRDAIGKFSPHGTPTTTPGGNAKNYAFYTRVEVRRDEWIQEARPGKGKVNVGQVIKVKTIKNKSAAPQQTATVDFYFRSAPFMNFARGDYDTVKEIMIMGILFDVIQRKGAYFQIDNGEYDDKGKPVLRWQGKDPMLATIREDLDLQEALYEKILVASKKVDERSISEEDLDAAETAGKKTVTRRPKEWKPGDPLPVKPGNDRYMPGDNAAVDAHILEQMNAQANGLNTEAA</sequence>
<dbReference type="PANTHER" id="PTHR45900:SF1">
    <property type="entry name" value="MITOCHONDRIAL DNA REPAIR PROTEIN RECA HOMOLOG-RELATED"/>
    <property type="match status" value="1"/>
</dbReference>
<keyword evidence="5" id="KW-0233">DNA recombination</keyword>
<dbReference type="SUPFAM" id="SSF52540">
    <property type="entry name" value="P-loop containing nucleoside triphosphate hydrolases"/>
    <property type="match status" value="1"/>
</dbReference>
<dbReference type="GO" id="GO:0006310">
    <property type="term" value="P:DNA recombination"/>
    <property type="evidence" value="ECO:0007669"/>
    <property type="project" value="UniProtKB-KW"/>
</dbReference>
<name>A0AAU3IA60_9ACTN</name>
<proteinExistence type="inferred from homology"/>
<dbReference type="InterPro" id="IPR027417">
    <property type="entry name" value="P-loop_NTPase"/>
</dbReference>
<evidence type="ECO:0000313" key="9">
    <source>
        <dbReference type="EMBL" id="WTZ13210.1"/>
    </source>
</evidence>
<evidence type="ECO:0000256" key="2">
    <source>
        <dbReference type="ARBA" id="ARBA00015553"/>
    </source>
</evidence>
<evidence type="ECO:0000256" key="7">
    <source>
        <dbReference type="SAM" id="MobiDB-lite"/>
    </source>
</evidence>
<dbReference type="Gene3D" id="3.40.50.300">
    <property type="entry name" value="P-loop containing nucleotide triphosphate hydrolases"/>
    <property type="match status" value="1"/>
</dbReference>
<comment type="similarity">
    <text evidence="1">Belongs to the RecA family.</text>
</comment>
<dbReference type="PRINTS" id="PR00142">
    <property type="entry name" value="RECA"/>
</dbReference>
<evidence type="ECO:0000259" key="8">
    <source>
        <dbReference type="PROSITE" id="PS50163"/>
    </source>
</evidence>
<protein>
    <recommendedName>
        <fullName evidence="2">Protein RecA</fullName>
    </recommendedName>
    <alternativeName>
        <fullName evidence="6">Recombinase A</fullName>
    </alternativeName>
</protein>
<keyword evidence="3" id="KW-0547">Nucleotide-binding</keyword>
<evidence type="ECO:0000256" key="5">
    <source>
        <dbReference type="ARBA" id="ARBA00023172"/>
    </source>
</evidence>